<protein>
    <recommendedName>
        <fullName evidence="2">Retrotransposon gag domain-containing protein</fullName>
    </recommendedName>
</protein>
<dbReference type="OrthoDB" id="8026949at2759"/>
<feature type="non-terminal residue" evidence="1">
    <location>
        <position position="111"/>
    </location>
</feature>
<evidence type="ECO:0000313" key="1">
    <source>
        <dbReference type="EMBL" id="JAT84561.1"/>
    </source>
</evidence>
<feature type="non-terminal residue" evidence="1">
    <location>
        <position position="1"/>
    </location>
</feature>
<dbReference type="AlphaFoldDB" id="A0A1E1WCH4"/>
<proteinExistence type="predicted"/>
<name>A0A1E1WCH4_PECGO</name>
<accession>A0A1E1WCH4</accession>
<organism evidence="1">
    <name type="scientific">Pectinophora gossypiella</name>
    <name type="common">Cotton pink bollworm</name>
    <name type="synonym">Depressaria gossypiella</name>
    <dbReference type="NCBI Taxonomy" id="13191"/>
    <lineage>
        <taxon>Eukaryota</taxon>
        <taxon>Metazoa</taxon>
        <taxon>Ecdysozoa</taxon>
        <taxon>Arthropoda</taxon>
        <taxon>Hexapoda</taxon>
        <taxon>Insecta</taxon>
        <taxon>Pterygota</taxon>
        <taxon>Neoptera</taxon>
        <taxon>Endopterygota</taxon>
        <taxon>Lepidoptera</taxon>
        <taxon>Glossata</taxon>
        <taxon>Ditrysia</taxon>
        <taxon>Gelechioidea</taxon>
        <taxon>Gelechiidae</taxon>
        <taxon>Apatetrinae</taxon>
        <taxon>Pectinophora</taxon>
    </lineage>
</organism>
<evidence type="ECO:0008006" key="2">
    <source>
        <dbReference type="Google" id="ProtNLM"/>
    </source>
</evidence>
<gene>
    <name evidence="1" type="ORF">g.16650</name>
</gene>
<dbReference type="EMBL" id="GDQN01006493">
    <property type="protein sequence ID" value="JAT84561.1"/>
    <property type="molecule type" value="Transcribed_RNA"/>
</dbReference>
<reference evidence="1" key="1">
    <citation type="submission" date="2015-09" db="EMBL/GenBank/DDBJ databases">
        <title>De novo assembly of Pectinophora gossypiella (Pink Bollworm) gut transcriptome.</title>
        <authorList>
            <person name="Tassone E.E."/>
        </authorList>
    </citation>
    <scope>NUCLEOTIDE SEQUENCE</scope>
</reference>
<sequence>QQTSHFALPRLVGHAKKWYEGLQTINRSWTEWEQCLKRVFPSETNYGVLLSDMLERRHKPNETFDEYYYDKMVLLNACEITNKRAVDCIIHGLDDRTIKASAASARFTHPE</sequence>